<dbReference type="Gene3D" id="3.40.190.10">
    <property type="entry name" value="Periplasmic binding protein-like II"/>
    <property type="match status" value="2"/>
</dbReference>
<dbReference type="Pfam" id="PF03466">
    <property type="entry name" value="LysR_substrate"/>
    <property type="match status" value="1"/>
</dbReference>
<dbReference type="InterPro" id="IPR036388">
    <property type="entry name" value="WH-like_DNA-bd_sf"/>
</dbReference>
<evidence type="ECO:0000256" key="1">
    <source>
        <dbReference type="ARBA" id="ARBA00009437"/>
    </source>
</evidence>
<feature type="domain" description="HTH lysR-type" evidence="5">
    <location>
        <begin position="6"/>
        <end position="63"/>
    </location>
</feature>
<dbReference type="InterPro" id="IPR058163">
    <property type="entry name" value="LysR-type_TF_proteobact-type"/>
</dbReference>
<reference evidence="6" key="1">
    <citation type="submission" date="2022-06" db="EMBL/GenBank/DDBJ databases">
        <title>Physiological and biochemical characterization and genomic elucidation of a strain of the genus Ensifer adhaerens M8 that combines arsenic oxidation and chromium reduction.</title>
        <authorList>
            <person name="Li X."/>
            <person name="Yu c."/>
        </authorList>
    </citation>
    <scope>NUCLEOTIDE SEQUENCE</scope>
    <source>
        <strain evidence="6">M8</strain>
    </source>
</reference>
<dbReference type="SUPFAM" id="SSF53850">
    <property type="entry name" value="Periplasmic binding protein-like II"/>
    <property type="match status" value="1"/>
</dbReference>
<dbReference type="PANTHER" id="PTHR30537:SF26">
    <property type="entry name" value="GLYCINE CLEAVAGE SYSTEM TRANSCRIPTIONAL ACTIVATOR"/>
    <property type="match status" value="1"/>
</dbReference>
<keyword evidence="3" id="KW-0238">DNA-binding</keyword>
<evidence type="ECO:0000256" key="2">
    <source>
        <dbReference type="ARBA" id="ARBA00023015"/>
    </source>
</evidence>
<evidence type="ECO:0000256" key="3">
    <source>
        <dbReference type="ARBA" id="ARBA00023125"/>
    </source>
</evidence>
<dbReference type="InterPro" id="IPR000847">
    <property type="entry name" value="LysR_HTH_N"/>
</dbReference>
<sequence>MSTYLPSLASLRAFEATARHLSVTKAAQELNVTPGAVSLQVRELEQALAVTLFERRPRQLALTEDGSTYFATLRRAFRMMREATEELTARKRAPVLTVSCTPTFAAQWLVPRIGAFELQVPGIDVRISTTNRLTDFNSDGVDIAIRHGLGRYDGLVSERLIDDDPVPVLHPALRARNPLDMPGDLAAHVLLHDVHRQDWRLWLDAARADGVDAGRGPVFVNSNGAIEAAKAGDGVALVRLSLVTRELAEGVLEAPFPEGVMTGLAYHLVYPPAALDRPPVTAFRAWIIEQARAEQGVGNAATKRPPQPALKAVR</sequence>
<dbReference type="PRINTS" id="PR00039">
    <property type="entry name" value="HTHLYSR"/>
</dbReference>
<dbReference type="FunFam" id="1.10.10.10:FF:000001">
    <property type="entry name" value="LysR family transcriptional regulator"/>
    <property type="match status" value="1"/>
</dbReference>
<accession>A0A9Q8Y6K2</accession>
<dbReference type="GO" id="GO:0043565">
    <property type="term" value="F:sequence-specific DNA binding"/>
    <property type="evidence" value="ECO:0007669"/>
    <property type="project" value="TreeGrafter"/>
</dbReference>
<gene>
    <name evidence="6" type="primary">gcvA</name>
    <name evidence="6" type="ORF">NE863_00010</name>
</gene>
<dbReference type="AlphaFoldDB" id="A0A9Q8Y6K2"/>
<comment type="similarity">
    <text evidence="1">Belongs to the LysR transcriptional regulatory family.</text>
</comment>
<evidence type="ECO:0000259" key="5">
    <source>
        <dbReference type="PROSITE" id="PS50931"/>
    </source>
</evidence>
<dbReference type="Gene3D" id="1.10.10.10">
    <property type="entry name" value="Winged helix-like DNA-binding domain superfamily/Winged helix DNA-binding domain"/>
    <property type="match status" value="1"/>
</dbReference>
<dbReference type="EMBL" id="CP098807">
    <property type="protein sequence ID" value="USJ23415.1"/>
    <property type="molecule type" value="Genomic_DNA"/>
</dbReference>
<dbReference type="GO" id="GO:0006351">
    <property type="term" value="P:DNA-templated transcription"/>
    <property type="evidence" value="ECO:0007669"/>
    <property type="project" value="TreeGrafter"/>
</dbReference>
<dbReference type="OrthoDB" id="9793571at2"/>
<proteinExistence type="inferred from homology"/>
<dbReference type="NCBIfam" id="NF008352">
    <property type="entry name" value="PRK11139.1"/>
    <property type="match status" value="1"/>
</dbReference>
<name>A0A9Q8Y6K2_ENSAD</name>
<dbReference type="PROSITE" id="PS50931">
    <property type="entry name" value="HTH_LYSR"/>
    <property type="match status" value="1"/>
</dbReference>
<dbReference type="SUPFAM" id="SSF46785">
    <property type="entry name" value="Winged helix' DNA-binding domain"/>
    <property type="match status" value="1"/>
</dbReference>
<organism evidence="6 7">
    <name type="scientific">Ensifer adhaerens</name>
    <name type="common">Sinorhizobium morelense</name>
    <dbReference type="NCBI Taxonomy" id="106592"/>
    <lineage>
        <taxon>Bacteria</taxon>
        <taxon>Pseudomonadati</taxon>
        <taxon>Pseudomonadota</taxon>
        <taxon>Alphaproteobacteria</taxon>
        <taxon>Hyphomicrobiales</taxon>
        <taxon>Rhizobiaceae</taxon>
        <taxon>Sinorhizobium/Ensifer group</taxon>
        <taxon>Ensifer</taxon>
    </lineage>
</organism>
<evidence type="ECO:0000313" key="7">
    <source>
        <dbReference type="Proteomes" id="UP001055460"/>
    </source>
</evidence>
<dbReference type="PANTHER" id="PTHR30537">
    <property type="entry name" value="HTH-TYPE TRANSCRIPTIONAL REGULATOR"/>
    <property type="match status" value="1"/>
</dbReference>
<dbReference type="CDD" id="cd08432">
    <property type="entry name" value="PBP2_GcdR_TrpI_HvrB_AmpR_like"/>
    <property type="match status" value="1"/>
</dbReference>
<dbReference type="GO" id="GO:0003700">
    <property type="term" value="F:DNA-binding transcription factor activity"/>
    <property type="evidence" value="ECO:0007669"/>
    <property type="project" value="InterPro"/>
</dbReference>
<dbReference type="InterPro" id="IPR005119">
    <property type="entry name" value="LysR_subst-bd"/>
</dbReference>
<dbReference type="Pfam" id="PF00126">
    <property type="entry name" value="HTH_1"/>
    <property type="match status" value="1"/>
</dbReference>
<keyword evidence="2" id="KW-0805">Transcription regulation</keyword>
<evidence type="ECO:0000256" key="4">
    <source>
        <dbReference type="ARBA" id="ARBA00023163"/>
    </source>
</evidence>
<dbReference type="RefSeq" id="WP_090300962.1">
    <property type="nucleotide sequence ID" value="NZ_CP098807.1"/>
</dbReference>
<evidence type="ECO:0000313" key="6">
    <source>
        <dbReference type="EMBL" id="USJ23415.1"/>
    </source>
</evidence>
<keyword evidence="4" id="KW-0804">Transcription</keyword>
<protein>
    <submittedName>
        <fullName evidence="6">Transcriptional regulator GcvA</fullName>
    </submittedName>
</protein>
<dbReference type="Proteomes" id="UP001055460">
    <property type="component" value="Chromosome"/>
</dbReference>
<dbReference type="InterPro" id="IPR036390">
    <property type="entry name" value="WH_DNA-bd_sf"/>
</dbReference>